<organism evidence="3 4">
    <name type="scientific">Neiella holothuriorum</name>
    <dbReference type="NCBI Taxonomy" id="2870530"/>
    <lineage>
        <taxon>Bacteria</taxon>
        <taxon>Pseudomonadati</taxon>
        <taxon>Pseudomonadota</taxon>
        <taxon>Gammaproteobacteria</taxon>
        <taxon>Alteromonadales</taxon>
        <taxon>Echinimonadaceae</taxon>
        <taxon>Neiella</taxon>
    </lineage>
</organism>
<gene>
    <name evidence="3" type="ORF">K0504_13070</name>
</gene>
<dbReference type="SUPFAM" id="SSF54285">
    <property type="entry name" value="MoaD/ThiS"/>
    <property type="match status" value="1"/>
</dbReference>
<evidence type="ECO:0000313" key="4">
    <source>
        <dbReference type="Proteomes" id="UP001166251"/>
    </source>
</evidence>
<dbReference type="InterPro" id="IPR016155">
    <property type="entry name" value="Mopterin_synth/thiamin_S_b"/>
</dbReference>
<evidence type="ECO:0000313" key="3">
    <source>
        <dbReference type="EMBL" id="MBW8191971.1"/>
    </source>
</evidence>
<sequence length="86" mass="9481">MRVSVAYAEPGQQLWLELELADGATAVSAINQSGILDLCPDIQLEQQKIGVFGKFVTLDAALVDGDRVEIYRPITWQADEDDDDDD</sequence>
<dbReference type="InterPro" id="IPR037021">
    <property type="entry name" value="RnfH_sf"/>
</dbReference>
<dbReference type="PANTHER" id="PTHR37483">
    <property type="entry name" value="UPF0125 PROTEIN RATB"/>
    <property type="match status" value="1"/>
</dbReference>
<dbReference type="RefSeq" id="WP_220104643.1">
    <property type="nucleotide sequence ID" value="NZ_JAHZSS010000016.1"/>
</dbReference>
<dbReference type="Gene3D" id="3.10.20.280">
    <property type="entry name" value="RnfH-like"/>
    <property type="match status" value="1"/>
</dbReference>
<dbReference type="HAMAP" id="MF_00460">
    <property type="entry name" value="UPF0125_RnfH"/>
    <property type="match status" value="1"/>
</dbReference>
<name>A0ABS7EI05_9GAMM</name>
<comment type="caution">
    <text evidence="3">The sequence shown here is derived from an EMBL/GenBank/DDBJ whole genome shotgun (WGS) entry which is preliminary data.</text>
</comment>
<dbReference type="InterPro" id="IPR005346">
    <property type="entry name" value="RnfH"/>
</dbReference>
<accession>A0ABS7EI05</accession>
<reference evidence="3" key="1">
    <citation type="submission" date="2021-07" db="EMBL/GenBank/DDBJ databases">
        <title>Neiella marina sp. nov., isolated from the intestinal content of sea cucumber Apostichopus japonicus.</title>
        <authorList>
            <person name="Bai X."/>
        </authorList>
    </citation>
    <scope>NUCLEOTIDE SEQUENCE</scope>
    <source>
        <strain evidence="3">126</strain>
    </source>
</reference>
<protein>
    <recommendedName>
        <fullName evidence="2">UPF0125 protein K0504_13070</fullName>
    </recommendedName>
</protein>
<dbReference type="EMBL" id="JAHZSS010000016">
    <property type="protein sequence ID" value="MBW8191971.1"/>
    <property type="molecule type" value="Genomic_DNA"/>
</dbReference>
<evidence type="ECO:0000256" key="1">
    <source>
        <dbReference type="ARBA" id="ARBA00010645"/>
    </source>
</evidence>
<evidence type="ECO:0000256" key="2">
    <source>
        <dbReference type="HAMAP-Rule" id="MF_00460"/>
    </source>
</evidence>
<dbReference type="Proteomes" id="UP001166251">
    <property type="component" value="Unassembled WGS sequence"/>
</dbReference>
<proteinExistence type="inferred from homology"/>
<dbReference type="Pfam" id="PF03658">
    <property type="entry name" value="Ub-RnfH"/>
    <property type="match status" value="1"/>
</dbReference>
<keyword evidence="4" id="KW-1185">Reference proteome</keyword>
<comment type="similarity">
    <text evidence="1 2">Belongs to the UPF0125 (RnfH) family.</text>
</comment>
<dbReference type="PANTHER" id="PTHR37483:SF1">
    <property type="entry name" value="UPF0125 PROTEIN RATB"/>
    <property type="match status" value="1"/>
</dbReference>